<protein>
    <submittedName>
        <fullName evidence="1">Uncharacterized protein</fullName>
    </submittedName>
</protein>
<evidence type="ECO:0000313" key="1">
    <source>
        <dbReference type="EMBL" id="MBN8662677.1"/>
    </source>
</evidence>
<reference evidence="1" key="1">
    <citation type="submission" date="2021-02" db="EMBL/GenBank/DDBJ databases">
        <title>Genome-Resolved Metagenomics of a Microbial Community Performing Photosynthetic Biological Nutrient Removal.</title>
        <authorList>
            <person name="Mcdaniel E.A."/>
        </authorList>
    </citation>
    <scope>NUCLEOTIDE SEQUENCE</scope>
    <source>
        <strain evidence="1">UWPOB_OBS1</strain>
    </source>
</reference>
<dbReference type="EMBL" id="JAFLCK010000048">
    <property type="protein sequence ID" value="MBN8662677.1"/>
    <property type="molecule type" value="Genomic_DNA"/>
</dbReference>
<accession>A0A8J7PD57</accession>
<name>A0A8J7PD57_9BACT</name>
<dbReference type="Proteomes" id="UP000664277">
    <property type="component" value="Unassembled WGS sequence"/>
</dbReference>
<comment type="caution">
    <text evidence="1">The sequence shown here is derived from an EMBL/GenBank/DDBJ whole genome shotgun (WGS) entry which is preliminary data.</text>
</comment>
<gene>
    <name evidence="1" type="ORF">J0M35_20080</name>
</gene>
<dbReference type="AlphaFoldDB" id="A0A8J7PD57"/>
<sequence>MPNFVPIVREGVALGRPLLDEAAAVASKFGREAFAPLVGGETKAAAKGVGEVLGSASRQGGPVNVGDSAVRGFQGGPVEFRDRALGGNAGVRTLNLTDESERVIAPIRTSQGLPLWTNEGFLPPGVYKTGVEEFNARFAFNEHRREQLLRAQPVFDRLRSQGFDSVYAAGSFVSNKARPTDIDLLLHTGKLSPSAANTLYDLRGIPHGQTVMNAKRFYGVDLWQGKSVNGANCEHFKFFSTNRQDVPVGIVELMLKGR</sequence>
<evidence type="ECO:0000313" key="2">
    <source>
        <dbReference type="Proteomes" id="UP000664277"/>
    </source>
</evidence>
<dbReference type="InterPro" id="IPR053860">
    <property type="entry name" value="DUF6932"/>
</dbReference>
<dbReference type="Pfam" id="PF22014">
    <property type="entry name" value="DUF6932"/>
    <property type="match status" value="1"/>
</dbReference>
<proteinExistence type="predicted"/>
<organism evidence="1 2">
    <name type="scientific">Candidatus Obscuribacter phosphatis</name>
    <dbReference type="NCBI Taxonomy" id="1906157"/>
    <lineage>
        <taxon>Bacteria</taxon>
        <taxon>Bacillati</taxon>
        <taxon>Candidatus Melainabacteria</taxon>
        <taxon>Candidatus Obscuribacterales</taxon>
        <taxon>Candidatus Obscuribacteraceae</taxon>
        <taxon>Candidatus Obscuribacter</taxon>
    </lineage>
</organism>